<keyword evidence="3" id="KW-0805">Transcription regulation</keyword>
<evidence type="ECO:0000256" key="4">
    <source>
        <dbReference type="ARBA" id="ARBA00023125"/>
    </source>
</evidence>
<accession>A0ABV1IVG2</accession>
<comment type="caution">
    <text evidence="7">The sequence shown here is derived from an EMBL/GenBank/DDBJ whole genome shotgun (WGS) entry which is preliminary data.</text>
</comment>
<comment type="similarity">
    <text evidence="1">In the C-terminal section; belongs to the class-I pyridoxal-phosphate-dependent aminotransferase family.</text>
</comment>
<dbReference type="RefSeq" id="WP_349110993.1">
    <property type="nucleotide sequence ID" value="NZ_JBBNIN010000011.1"/>
</dbReference>
<dbReference type="InterPro" id="IPR036388">
    <property type="entry name" value="WH-like_DNA-bd_sf"/>
</dbReference>
<dbReference type="InterPro" id="IPR051446">
    <property type="entry name" value="HTH_trans_reg/aminotransferase"/>
</dbReference>
<dbReference type="PRINTS" id="PR00035">
    <property type="entry name" value="HTHGNTR"/>
</dbReference>
<dbReference type="EMBL" id="JBBNIN010000011">
    <property type="protein sequence ID" value="MEQ2711205.1"/>
    <property type="molecule type" value="Genomic_DNA"/>
</dbReference>
<dbReference type="PANTHER" id="PTHR46577:SF1">
    <property type="entry name" value="HTH-TYPE TRANSCRIPTIONAL REGULATORY PROTEIN GABR"/>
    <property type="match status" value="1"/>
</dbReference>
<keyword evidence="8" id="KW-1185">Reference proteome</keyword>
<evidence type="ECO:0000256" key="3">
    <source>
        <dbReference type="ARBA" id="ARBA00023015"/>
    </source>
</evidence>
<evidence type="ECO:0000313" key="7">
    <source>
        <dbReference type="EMBL" id="MEQ2711205.1"/>
    </source>
</evidence>
<dbReference type="SUPFAM" id="SSF53383">
    <property type="entry name" value="PLP-dependent transferases"/>
    <property type="match status" value="1"/>
</dbReference>
<feature type="domain" description="HTH gntR-type" evidence="6">
    <location>
        <begin position="12"/>
        <end position="80"/>
    </location>
</feature>
<evidence type="ECO:0000256" key="2">
    <source>
        <dbReference type="ARBA" id="ARBA00022898"/>
    </source>
</evidence>
<dbReference type="Pfam" id="PF00392">
    <property type="entry name" value="GntR"/>
    <property type="match status" value="1"/>
</dbReference>
<sequence>MLIVALDASRKEPLYEQIYNSIKEEIVTGALPFGARLPSARRLAKHLDVSRNTVDTAYAQLCAEGYIESKPKRGFFVCQVEELAELHIPVKIEDEEEEIKKEEVPYDFSPVGVDMTQFPYHIWRKLLKEIMINDNSELFQKGNFQGDLELRKAIMYYLRQSRGVHVHTSQIVVAAGMENLLFLIHQILGEKVSIGIENPVYKNAYAILKELNFKIHPITMDESGMCVEQLEQTDANLAYVTPAHQYPTGVIMPVGRRSQLLRWAKKDPDRYIIEDDYDSEFRYQGKPIPAMQGLDDGENVIYTGTFSKAIAPAIRVCYMVLPQKLVKQYQKIGRTFSCAVSRIDQKVLTMFLTEGHFERHLNRMRNIYKEKHDQLIISLKKLDSKIKIYGHGAGAHIIVSFPVNDSYKFQKELKQRGVMIYPLSWYYIEGKPSTEEYILGFTRMKKEDMIRGIEIIREVLYSK</sequence>
<protein>
    <submittedName>
        <fullName evidence="7">PLP-dependent aminotransferase family protein</fullName>
    </submittedName>
</protein>
<dbReference type="Gene3D" id="3.40.640.10">
    <property type="entry name" value="Type I PLP-dependent aspartate aminotransferase-like (Major domain)"/>
    <property type="match status" value="1"/>
</dbReference>
<dbReference type="Gene3D" id="1.10.10.10">
    <property type="entry name" value="Winged helix-like DNA-binding domain superfamily/Winged helix DNA-binding domain"/>
    <property type="match status" value="1"/>
</dbReference>
<gene>
    <name evidence="7" type="ORF">AAAU51_08475</name>
</gene>
<evidence type="ECO:0000313" key="8">
    <source>
        <dbReference type="Proteomes" id="UP001482154"/>
    </source>
</evidence>
<dbReference type="InterPro" id="IPR015424">
    <property type="entry name" value="PyrdxlP-dep_Trfase"/>
</dbReference>
<dbReference type="PANTHER" id="PTHR46577">
    <property type="entry name" value="HTH-TYPE TRANSCRIPTIONAL REGULATORY PROTEIN GABR"/>
    <property type="match status" value="1"/>
</dbReference>
<dbReference type="InterPro" id="IPR004839">
    <property type="entry name" value="Aminotransferase_I/II_large"/>
</dbReference>
<dbReference type="InterPro" id="IPR015421">
    <property type="entry name" value="PyrdxlP-dep_Trfase_major"/>
</dbReference>
<keyword evidence="7" id="KW-0032">Aminotransferase</keyword>
<organism evidence="7 8">
    <name type="scientific">Anaerostipes amylophilus</name>
    <dbReference type="NCBI Taxonomy" id="2981779"/>
    <lineage>
        <taxon>Bacteria</taxon>
        <taxon>Bacillati</taxon>
        <taxon>Bacillota</taxon>
        <taxon>Clostridia</taxon>
        <taxon>Lachnospirales</taxon>
        <taxon>Lachnospiraceae</taxon>
        <taxon>Anaerostipes</taxon>
    </lineage>
</organism>
<keyword evidence="4" id="KW-0238">DNA-binding</keyword>
<evidence type="ECO:0000256" key="5">
    <source>
        <dbReference type="ARBA" id="ARBA00023163"/>
    </source>
</evidence>
<keyword evidence="5" id="KW-0804">Transcription</keyword>
<name>A0ABV1IVG2_9FIRM</name>
<keyword evidence="2" id="KW-0663">Pyridoxal phosphate</keyword>
<dbReference type="CDD" id="cd00609">
    <property type="entry name" value="AAT_like"/>
    <property type="match status" value="1"/>
</dbReference>
<dbReference type="Proteomes" id="UP001482154">
    <property type="component" value="Unassembled WGS sequence"/>
</dbReference>
<dbReference type="InterPro" id="IPR036390">
    <property type="entry name" value="WH_DNA-bd_sf"/>
</dbReference>
<dbReference type="PROSITE" id="PS50949">
    <property type="entry name" value="HTH_GNTR"/>
    <property type="match status" value="1"/>
</dbReference>
<reference evidence="7 8" key="1">
    <citation type="submission" date="2024-04" db="EMBL/GenBank/DDBJ databases">
        <title>Human intestinal bacterial collection.</title>
        <authorList>
            <person name="Pauvert C."/>
            <person name="Hitch T.C.A."/>
            <person name="Clavel T."/>
        </authorList>
    </citation>
    <scope>NUCLEOTIDE SEQUENCE [LARGE SCALE GENOMIC DNA]</scope>
    <source>
        <strain evidence="7 8">CLA-AA-H249</strain>
    </source>
</reference>
<dbReference type="InterPro" id="IPR000524">
    <property type="entry name" value="Tscrpt_reg_HTH_GntR"/>
</dbReference>
<dbReference type="SUPFAM" id="SSF46785">
    <property type="entry name" value="Winged helix' DNA-binding domain"/>
    <property type="match status" value="1"/>
</dbReference>
<evidence type="ECO:0000259" key="6">
    <source>
        <dbReference type="PROSITE" id="PS50949"/>
    </source>
</evidence>
<dbReference type="Pfam" id="PF00155">
    <property type="entry name" value="Aminotran_1_2"/>
    <property type="match status" value="1"/>
</dbReference>
<dbReference type="CDD" id="cd07377">
    <property type="entry name" value="WHTH_GntR"/>
    <property type="match status" value="1"/>
</dbReference>
<proteinExistence type="inferred from homology"/>
<dbReference type="SMART" id="SM00345">
    <property type="entry name" value="HTH_GNTR"/>
    <property type="match status" value="1"/>
</dbReference>
<evidence type="ECO:0000256" key="1">
    <source>
        <dbReference type="ARBA" id="ARBA00005384"/>
    </source>
</evidence>
<dbReference type="GO" id="GO:0008483">
    <property type="term" value="F:transaminase activity"/>
    <property type="evidence" value="ECO:0007669"/>
    <property type="project" value="UniProtKB-KW"/>
</dbReference>
<keyword evidence="7" id="KW-0808">Transferase</keyword>